<name>A0A8I6TFG3_CIMLE</name>
<feature type="domain" description="C3H1-type" evidence="6">
    <location>
        <begin position="83"/>
        <end position="110"/>
    </location>
</feature>
<evidence type="ECO:0000256" key="4">
    <source>
        <dbReference type="PROSITE-ProRule" id="PRU00723"/>
    </source>
</evidence>
<sequence>MASLVADYGESSQESSHSDDSDTETENFKECADSEESTARLPPPAFSDKIKNSVFVNPFLEAEIAQYAVLEKHVKMVPQKDEKMTKKVCYMFKKGNCRFGKKCKFAHNVDNGQAAVTQEHKDNSNHNNHNQGFIDENQDLSRSKDSDDEDEPQKKKKRLGLTRGLIPSKKVMNLYKQQKEKCGK</sequence>
<feature type="zinc finger region" description="C3H1-type" evidence="4">
    <location>
        <begin position="83"/>
        <end position="110"/>
    </location>
</feature>
<evidence type="ECO:0000256" key="1">
    <source>
        <dbReference type="ARBA" id="ARBA00022723"/>
    </source>
</evidence>
<evidence type="ECO:0000313" key="8">
    <source>
        <dbReference type="Proteomes" id="UP000494040"/>
    </source>
</evidence>
<keyword evidence="3 4" id="KW-0862">Zinc</keyword>
<dbReference type="KEGG" id="clec:106664893"/>
<proteinExistence type="predicted"/>
<dbReference type="GO" id="GO:0008270">
    <property type="term" value="F:zinc ion binding"/>
    <property type="evidence" value="ECO:0007669"/>
    <property type="project" value="UniProtKB-KW"/>
</dbReference>
<dbReference type="SUPFAM" id="SSF90229">
    <property type="entry name" value="CCCH zinc finger"/>
    <property type="match status" value="1"/>
</dbReference>
<gene>
    <name evidence="7" type="primary">106664893</name>
</gene>
<dbReference type="Proteomes" id="UP000494040">
    <property type="component" value="Unassembled WGS sequence"/>
</dbReference>
<keyword evidence="1 4" id="KW-0479">Metal-binding</keyword>
<protein>
    <recommendedName>
        <fullName evidence="6">C3H1-type domain-containing protein</fullName>
    </recommendedName>
</protein>
<dbReference type="InterPro" id="IPR036855">
    <property type="entry name" value="Znf_CCCH_sf"/>
</dbReference>
<evidence type="ECO:0000256" key="3">
    <source>
        <dbReference type="ARBA" id="ARBA00022833"/>
    </source>
</evidence>
<evidence type="ECO:0000256" key="5">
    <source>
        <dbReference type="SAM" id="MobiDB-lite"/>
    </source>
</evidence>
<evidence type="ECO:0000259" key="6">
    <source>
        <dbReference type="PROSITE" id="PS50103"/>
    </source>
</evidence>
<dbReference type="AlphaFoldDB" id="A0A8I6TFG3"/>
<feature type="compositionally biased region" description="Basic and acidic residues" evidence="5">
    <location>
        <begin position="16"/>
        <end position="32"/>
    </location>
</feature>
<dbReference type="Pfam" id="PF00642">
    <property type="entry name" value="zf-CCCH"/>
    <property type="match status" value="1"/>
</dbReference>
<dbReference type="Gene3D" id="4.10.1000.10">
    <property type="entry name" value="Zinc finger, CCCH-type"/>
    <property type="match status" value="1"/>
</dbReference>
<dbReference type="OMA" id="KVCVSYR"/>
<evidence type="ECO:0000256" key="2">
    <source>
        <dbReference type="ARBA" id="ARBA00022771"/>
    </source>
</evidence>
<evidence type="ECO:0000313" key="7">
    <source>
        <dbReference type="EnsemblMetazoa" id="XP_014246444.1"/>
    </source>
</evidence>
<feature type="region of interest" description="Disordered" evidence="5">
    <location>
        <begin position="119"/>
        <end position="184"/>
    </location>
</feature>
<organism evidence="7 8">
    <name type="scientific">Cimex lectularius</name>
    <name type="common">Bed bug</name>
    <name type="synonym">Acanthia lectularia</name>
    <dbReference type="NCBI Taxonomy" id="79782"/>
    <lineage>
        <taxon>Eukaryota</taxon>
        <taxon>Metazoa</taxon>
        <taxon>Ecdysozoa</taxon>
        <taxon>Arthropoda</taxon>
        <taxon>Hexapoda</taxon>
        <taxon>Insecta</taxon>
        <taxon>Pterygota</taxon>
        <taxon>Neoptera</taxon>
        <taxon>Paraneoptera</taxon>
        <taxon>Hemiptera</taxon>
        <taxon>Heteroptera</taxon>
        <taxon>Panheteroptera</taxon>
        <taxon>Cimicomorpha</taxon>
        <taxon>Cimicidae</taxon>
        <taxon>Cimex</taxon>
    </lineage>
</organism>
<dbReference type="PROSITE" id="PS50103">
    <property type="entry name" value="ZF_C3H1"/>
    <property type="match status" value="1"/>
</dbReference>
<reference evidence="7" key="1">
    <citation type="submission" date="2022-01" db="UniProtKB">
        <authorList>
            <consortium name="EnsemblMetazoa"/>
        </authorList>
    </citation>
    <scope>IDENTIFICATION</scope>
</reference>
<dbReference type="EnsemblMetazoa" id="XM_014390958.2">
    <property type="protein sequence ID" value="XP_014246444.1"/>
    <property type="gene ID" value="LOC106664893"/>
</dbReference>
<dbReference type="SMART" id="SM00356">
    <property type="entry name" value="ZnF_C3H1"/>
    <property type="match status" value="1"/>
</dbReference>
<keyword evidence="2 4" id="KW-0863">Zinc-finger</keyword>
<feature type="region of interest" description="Disordered" evidence="5">
    <location>
        <begin position="1"/>
        <end position="49"/>
    </location>
</feature>
<keyword evidence="8" id="KW-1185">Reference proteome</keyword>
<dbReference type="OrthoDB" id="336321at2759"/>
<dbReference type="InterPro" id="IPR000571">
    <property type="entry name" value="Znf_CCCH"/>
</dbReference>
<accession>A0A8I6TFG3</accession>